<name>A0AAD5LU14_PYTIN</name>
<dbReference type="GO" id="GO:0004341">
    <property type="term" value="F:gluconolactonase activity"/>
    <property type="evidence" value="ECO:0007669"/>
    <property type="project" value="TreeGrafter"/>
</dbReference>
<organism evidence="3 4">
    <name type="scientific">Pythium insidiosum</name>
    <name type="common">Pythiosis disease agent</name>
    <dbReference type="NCBI Taxonomy" id="114742"/>
    <lineage>
        <taxon>Eukaryota</taxon>
        <taxon>Sar</taxon>
        <taxon>Stramenopiles</taxon>
        <taxon>Oomycota</taxon>
        <taxon>Peronosporomycetes</taxon>
        <taxon>Pythiales</taxon>
        <taxon>Pythiaceae</taxon>
        <taxon>Pythium</taxon>
    </lineage>
</organism>
<dbReference type="AlphaFoldDB" id="A0AAD5LU14"/>
<dbReference type="GO" id="GO:0005509">
    <property type="term" value="F:calcium ion binding"/>
    <property type="evidence" value="ECO:0007669"/>
    <property type="project" value="TreeGrafter"/>
</dbReference>
<evidence type="ECO:0000256" key="1">
    <source>
        <dbReference type="ARBA" id="ARBA00008853"/>
    </source>
</evidence>
<dbReference type="SUPFAM" id="SSF63829">
    <property type="entry name" value="Calcium-dependent phosphotriesterase"/>
    <property type="match status" value="1"/>
</dbReference>
<dbReference type="Gene3D" id="2.120.10.30">
    <property type="entry name" value="TolB, C-terminal domain"/>
    <property type="match status" value="1"/>
</dbReference>
<dbReference type="PANTHER" id="PTHR10907:SF47">
    <property type="entry name" value="REGUCALCIN"/>
    <property type="match status" value="1"/>
</dbReference>
<comment type="caution">
    <text evidence="3">The sequence shown here is derived from an EMBL/GenBank/DDBJ whole genome shotgun (WGS) entry which is preliminary data.</text>
</comment>
<dbReference type="Proteomes" id="UP001209570">
    <property type="component" value="Unassembled WGS sequence"/>
</dbReference>
<dbReference type="Pfam" id="PF08450">
    <property type="entry name" value="SGL"/>
    <property type="match status" value="1"/>
</dbReference>
<protein>
    <recommendedName>
        <fullName evidence="2">SMP-30/Gluconolactonase/LRE-like region domain-containing protein</fullName>
    </recommendedName>
</protein>
<accession>A0AAD5LU14</accession>
<dbReference type="GO" id="GO:0019853">
    <property type="term" value="P:L-ascorbic acid biosynthetic process"/>
    <property type="evidence" value="ECO:0007669"/>
    <property type="project" value="TreeGrafter"/>
</dbReference>
<sequence>MQPREELFERAFPDVVGGVLPLRWLWRFATRRLGVWAADWNGGQEPTAALLADGIMYGEGPRFRLDEQALYLTDMYAKSVLKYDLSTKRLTTAFKADEYVSGLGWLPDGRLLVVAMDSRRLLVLDTQLQNAQEYADLSAVTRFRANDMVVDAIGRAYVGNFGFDFKPDFTAATTTMKTTLVRVDTDRSVHVEATKMFFPNGSVITPDGKTLIVAETFSGCLTAFDVGEDGALSNRRVWADVGAPCDGIALDAEGCVWVAVPQVGLYPTSGALIRVREGGEILNLYGLGQNGISRSVFACQLGTDTDGKHHVFFLEATTSEEHRVLTDGEERARRNCVLKSIEVPVGPARVADNSRYCGGYC</sequence>
<dbReference type="EMBL" id="JAKCXM010000488">
    <property type="protein sequence ID" value="KAJ0393489.1"/>
    <property type="molecule type" value="Genomic_DNA"/>
</dbReference>
<dbReference type="PANTHER" id="PTHR10907">
    <property type="entry name" value="REGUCALCIN"/>
    <property type="match status" value="1"/>
</dbReference>
<keyword evidence="4" id="KW-1185">Reference proteome</keyword>
<proteinExistence type="inferred from homology"/>
<gene>
    <name evidence="3" type="ORF">P43SY_001250</name>
</gene>
<dbReference type="InterPro" id="IPR013658">
    <property type="entry name" value="SGL"/>
</dbReference>
<evidence type="ECO:0000259" key="2">
    <source>
        <dbReference type="Pfam" id="PF08450"/>
    </source>
</evidence>
<evidence type="ECO:0000313" key="3">
    <source>
        <dbReference type="EMBL" id="KAJ0393489.1"/>
    </source>
</evidence>
<feature type="domain" description="SMP-30/Gluconolactonase/LRE-like region" evidence="2">
    <location>
        <begin position="58"/>
        <end position="297"/>
    </location>
</feature>
<evidence type="ECO:0000313" key="4">
    <source>
        <dbReference type="Proteomes" id="UP001209570"/>
    </source>
</evidence>
<dbReference type="InterPro" id="IPR011042">
    <property type="entry name" value="6-blade_b-propeller_TolB-like"/>
</dbReference>
<reference evidence="3" key="1">
    <citation type="submission" date="2021-12" db="EMBL/GenBank/DDBJ databases">
        <title>Prjna785345.</title>
        <authorList>
            <person name="Rujirawat T."/>
            <person name="Krajaejun T."/>
        </authorList>
    </citation>
    <scope>NUCLEOTIDE SEQUENCE</scope>
    <source>
        <strain evidence="3">Pi057C3</strain>
    </source>
</reference>
<comment type="similarity">
    <text evidence="1">Belongs to the SMP-30/CGR1 family.</text>
</comment>